<evidence type="ECO:0000313" key="5">
    <source>
        <dbReference type="EMBL" id="SNR50131.1"/>
    </source>
</evidence>
<dbReference type="Gene3D" id="3.30.1360.20">
    <property type="entry name" value="Transcriptional coactivator/pterin dehydratase"/>
    <property type="match status" value="1"/>
</dbReference>
<evidence type="ECO:0000256" key="1">
    <source>
        <dbReference type="ARBA" id="ARBA00001554"/>
    </source>
</evidence>
<name>A0A238WUR9_9BACT</name>
<sequence length="86" mass="10014">MWPEHDNALTRSFRFKDFRVAFSFMSDVAEEAEYQDHHPWWSNEYNVVSFRLRTHSAGYVVTDKDRQLAAAIDQLAAEYDGAVVEA</sequence>
<dbReference type="InterPro" id="IPR001533">
    <property type="entry name" value="Pterin_deHydtase"/>
</dbReference>
<dbReference type="InterPro" id="IPR036428">
    <property type="entry name" value="PCD_sf"/>
</dbReference>
<dbReference type="GO" id="GO:0008124">
    <property type="term" value="F:4-alpha-hydroxytetrahydrobiopterin dehydratase activity"/>
    <property type="evidence" value="ECO:0007669"/>
    <property type="project" value="UniProtKB-EC"/>
</dbReference>
<reference evidence="6" key="1">
    <citation type="submission" date="2017-06" db="EMBL/GenBank/DDBJ databases">
        <authorList>
            <person name="Varghese N."/>
            <person name="Submissions S."/>
        </authorList>
    </citation>
    <scope>NUCLEOTIDE SEQUENCE [LARGE SCALE GENOMIC DNA]</scope>
    <source>
        <strain evidence="6">DSM 28041</strain>
    </source>
</reference>
<dbReference type="AlphaFoldDB" id="A0A238WUR9"/>
<keyword evidence="4" id="KW-0456">Lyase</keyword>
<evidence type="ECO:0000256" key="2">
    <source>
        <dbReference type="ARBA" id="ARBA00006472"/>
    </source>
</evidence>
<accession>A0A238WUR9</accession>
<proteinExistence type="inferred from homology"/>
<dbReference type="EC" id="4.2.1.96" evidence="3"/>
<dbReference type="PANTHER" id="PTHR12599:SF0">
    <property type="entry name" value="PTERIN-4-ALPHA-CARBINOLAMINE DEHYDRATASE"/>
    <property type="match status" value="1"/>
</dbReference>
<dbReference type="SUPFAM" id="SSF55248">
    <property type="entry name" value="PCD-like"/>
    <property type="match status" value="1"/>
</dbReference>
<evidence type="ECO:0000256" key="4">
    <source>
        <dbReference type="ARBA" id="ARBA00023239"/>
    </source>
</evidence>
<evidence type="ECO:0000313" key="6">
    <source>
        <dbReference type="Proteomes" id="UP000198310"/>
    </source>
</evidence>
<dbReference type="Pfam" id="PF01329">
    <property type="entry name" value="Pterin_4a"/>
    <property type="match status" value="1"/>
</dbReference>
<gene>
    <name evidence="5" type="ORF">SAMN06269173_103106</name>
</gene>
<comment type="similarity">
    <text evidence="2">Belongs to the pterin-4-alpha-carbinolamine dehydratase family.</text>
</comment>
<dbReference type="EMBL" id="FZNS01000003">
    <property type="protein sequence ID" value="SNR50131.1"/>
    <property type="molecule type" value="Genomic_DNA"/>
</dbReference>
<protein>
    <recommendedName>
        <fullName evidence="3">4a-hydroxytetrahydrobiopterin dehydratase</fullName>
        <ecNumber evidence="3">4.2.1.96</ecNumber>
    </recommendedName>
</protein>
<dbReference type="RefSeq" id="WP_045689200.1">
    <property type="nucleotide sequence ID" value="NZ_FZNS01000003.1"/>
</dbReference>
<evidence type="ECO:0000256" key="3">
    <source>
        <dbReference type="ARBA" id="ARBA00013252"/>
    </source>
</evidence>
<dbReference type="Proteomes" id="UP000198310">
    <property type="component" value="Unassembled WGS sequence"/>
</dbReference>
<dbReference type="GO" id="GO:0006729">
    <property type="term" value="P:tetrahydrobiopterin biosynthetic process"/>
    <property type="evidence" value="ECO:0007669"/>
    <property type="project" value="InterPro"/>
</dbReference>
<organism evidence="5 6">
    <name type="scientific">Hymenobacter mucosus</name>
    <dbReference type="NCBI Taxonomy" id="1411120"/>
    <lineage>
        <taxon>Bacteria</taxon>
        <taxon>Pseudomonadati</taxon>
        <taxon>Bacteroidota</taxon>
        <taxon>Cytophagia</taxon>
        <taxon>Cytophagales</taxon>
        <taxon>Hymenobacteraceae</taxon>
        <taxon>Hymenobacter</taxon>
    </lineage>
</organism>
<comment type="catalytic activity">
    <reaction evidence="1">
        <text>(4aS,6R)-4a-hydroxy-L-erythro-5,6,7,8-tetrahydrobiopterin = (6R)-L-erythro-6,7-dihydrobiopterin + H2O</text>
        <dbReference type="Rhea" id="RHEA:11920"/>
        <dbReference type="ChEBI" id="CHEBI:15377"/>
        <dbReference type="ChEBI" id="CHEBI:15642"/>
        <dbReference type="ChEBI" id="CHEBI:43120"/>
        <dbReference type="EC" id="4.2.1.96"/>
    </reaction>
</comment>
<dbReference type="PANTHER" id="PTHR12599">
    <property type="entry name" value="PTERIN-4-ALPHA-CARBINOLAMINE DEHYDRATASE"/>
    <property type="match status" value="1"/>
</dbReference>
<keyword evidence="6" id="KW-1185">Reference proteome</keyword>